<gene>
    <name evidence="1" type="ORF">LSINAPIS_LOCUS2113</name>
</gene>
<name>A0A5E4PU88_9NEOP</name>
<reference evidence="1 2" key="1">
    <citation type="submission" date="2017-07" db="EMBL/GenBank/DDBJ databases">
        <authorList>
            <person name="Talla V."/>
            <person name="Backstrom N."/>
        </authorList>
    </citation>
    <scope>NUCLEOTIDE SEQUENCE [LARGE SCALE GENOMIC DNA]</scope>
</reference>
<proteinExistence type="predicted"/>
<protein>
    <submittedName>
        <fullName evidence="1">Uncharacterized protein</fullName>
    </submittedName>
</protein>
<dbReference type="EMBL" id="FZQP02000404">
    <property type="protein sequence ID" value="VVC88844.1"/>
    <property type="molecule type" value="Genomic_DNA"/>
</dbReference>
<organism evidence="1 2">
    <name type="scientific">Leptidea sinapis</name>
    <dbReference type="NCBI Taxonomy" id="189913"/>
    <lineage>
        <taxon>Eukaryota</taxon>
        <taxon>Metazoa</taxon>
        <taxon>Ecdysozoa</taxon>
        <taxon>Arthropoda</taxon>
        <taxon>Hexapoda</taxon>
        <taxon>Insecta</taxon>
        <taxon>Pterygota</taxon>
        <taxon>Neoptera</taxon>
        <taxon>Endopterygota</taxon>
        <taxon>Lepidoptera</taxon>
        <taxon>Glossata</taxon>
        <taxon>Ditrysia</taxon>
        <taxon>Papilionoidea</taxon>
        <taxon>Pieridae</taxon>
        <taxon>Dismorphiinae</taxon>
        <taxon>Leptidea</taxon>
    </lineage>
</organism>
<sequence length="70" mass="8188">MDKDTMMPLHLEPLHPTDLCEKRLWIGNLDTRVNEYVFINLLEYIRMPHCDLTETTDMGCNTWGSTFSPS</sequence>
<accession>A0A5E4PU88</accession>
<dbReference type="Proteomes" id="UP000324832">
    <property type="component" value="Unassembled WGS sequence"/>
</dbReference>
<evidence type="ECO:0000313" key="1">
    <source>
        <dbReference type="EMBL" id="VVC88844.1"/>
    </source>
</evidence>
<dbReference type="AlphaFoldDB" id="A0A5E4PU88"/>
<evidence type="ECO:0000313" key="2">
    <source>
        <dbReference type="Proteomes" id="UP000324832"/>
    </source>
</evidence>
<keyword evidence="2" id="KW-1185">Reference proteome</keyword>